<name>A0A9X1ZDP5_9GAMM</name>
<keyword evidence="6" id="KW-1185">Reference proteome</keyword>
<feature type="domain" description="GGDEF" evidence="4">
    <location>
        <begin position="248"/>
        <end position="379"/>
    </location>
</feature>
<dbReference type="InterPro" id="IPR000160">
    <property type="entry name" value="GGDEF_dom"/>
</dbReference>
<dbReference type="Gene3D" id="3.20.20.450">
    <property type="entry name" value="EAL domain"/>
    <property type="match status" value="1"/>
</dbReference>
<dbReference type="InterPro" id="IPR050706">
    <property type="entry name" value="Cyclic-di-GMP_PDE-like"/>
</dbReference>
<dbReference type="SMART" id="SM00267">
    <property type="entry name" value="GGDEF"/>
    <property type="match status" value="1"/>
</dbReference>
<evidence type="ECO:0000313" key="6">
    <source>
        <dbReference type="Proteomes" id="UP001139293"/>
    </source>
</evidence>
<keyword evidence="2" id="KW-0472">Membrane</keyword>
<dbReference type="PANTHER" id="PTHR33121">
    <property type="entry name" value="CYCLIC DI-GMP PHOSPHODIESTERASE PDEF"/>
    <property type="match status" value="1"/>
</dbReference>
<dbReference type="Proteomes" id="UP001139293">
    <property type="component" value="Unassembled WGS sequence"/>
</dbReference>
<dbReference type="SMART" id="SM00052">
    <property type="entry name" value="EAL"/>
    <property type="match status" value="1"/>
</dbReference>
<dbReference type="SUPFAM" id="SSF55073">
    <property type="entry name" value="Nucleotide cyclase"/>
    <property type="match status" value="1"/>
</dbReference>
<dbReference type="GO" id="GO:0071111">
    <property type="term" value="F:cyclic-guanylate-specific phosphodiesterase activity"/>
    <property type="evidence" value="ECO:0007669"/>
    <property type="project" value="InterPro"/>
</dbReference>
<protein>
    <submittedName>
        <fullName evidence="5">EAL domain-containing protein</fullName>
    </submittedName>
</protein>
<dbReference type="InterPro" id="IPR043128">
    <property type="entry name" value="Rev_trsase/Diguanyl_cyclase"/>
</dbReference>
<keyword evidence="2" id="KW-1133">Transmembrane helix</keyword>
<dbReference type="Pfam" id="PF00990">
    <property type="entry name" value="GGDEF"/>
    <property type="match status" value="1"/>
</dbReference>
<dbReference type="SUPFAM" id="SSF141868">
    <property type="entry name" value="EAL domain-like"/>
    <property type="match status" value="1"/>
</dbReference>
<dbReference type="CDD" id="cd01948">
    <property type="entry name" value="EAL"/>
    <property type="match status" value="1"/>
</dbReference>
<dbReference type="NCBIfam" id="TIGR00254">
    <property type="entry name" value="GGDEF"/>
    <property type="match status" value="1"/>
</dbReference>
<comment type="caution">
    <text evidence="5">The sequence shown here is derived from an EMBL/GenBank/DDBJ whole genome shotgun (WGS) entry which is preliminary data.</text>
</comment>
<evidence type="ECO:0000313" key="5">
    <source>
        <dbReference type="EMBL" id="MCL1137455.1"/>
    </source>
</evidence>
<reference evidence="5" key="1">
    <citation type="submission" date="2022-01" db="EMBL/GenBank/DDBJ databases">
        <title>Whole genome-based taxonomy of the Shewanellaceae.</title>
        <authorList>
            <person name="Martin-Rodriguez A.J."/>
        </authorList>
    </citation>
    <scope>NUCLEOTIDE SEQUENCE</scope>
    <source>
        <strain evidence="5">KCTC 23973</strain>
    </source>
</reference>
<keyword evidence="1" id="KW-0175">Coiled coil</keyword>
<dbReference type="AlphaFoldDB" id="A0A9X1ZDP5"/>
<evidence type="ECO:0000259" key="3">
    <source>
        <dbReference type="PROSITE" id="PS50883"/>
    </source>
</evidence>
<dbReference type="PROSITE" id="PS50883">
    <property type="entry name" value="EAL"/>
    <property type="match status" value="1"/>
</dbReference>
<dbReference type="PROSITE" id="PS50887">
    <property type="entry name" value="GGDEF"/>
    <property type="match status" value="1"/>
</dbReference>
<feature type="coiled-coil region" evidence="1">
    <location>
        <begin position="192"/>
        <end position="219"/>
    </location>
</feature>
<proteinExistence type="predicted"/>
<dbReference type="PANTHER" id="PTHR33121:SF79">
    <property type="entry name" value="CYCLIC DI-GMP PHOSPHODIESTERASE PDED-RELATED"/>
    <property type="match status" value="1"/>
</dbReference>
<evidence type="ECO:0000256" key="1">
    <source>
        <dbReference type="SAM" id="Coils"/>
    </source>
</evidence>
<dbReference type="InterPro" id="IPR001633">
    <property type="entry name" value="EAL_dom"/>
</dbReference>
<dbReference type="InterPro" id="IPR035919">
    <property type="entry name" value="EAL_sf"/>
</dbReference>
<feature type="domain" description="EAL" evidence="3">
    <location>
        <begin position="388"/>
        <end position="638"/>
    </location>
</feature>
<organism evidence="5 6">
    <name type="scientific">Shewanella pneumatophori</name>
    <dbReference type="NCBI Taxonomy" id="314092"/>
    <lineage>
        <taxon>Bacteria</taxon>
        <taxon>Pseudomonadati</taxon>
        <taxon>Pseudomonadota</taxon>
        <taxon>Gammaproteobacteria</taxon>
        <taxon>Alteromonadales</taxon>
        <taxon>Shewanellaceae</taxon>
        <taxon>Shewanella</taxon>
    </lineage>
</organism>
<dbReference type="EMBL" id="JAKILB010000001">
    <property type="protein sequence ID" value="MCL1137455.1"/>
    <property type="molecule type" value="Genomic_DNA"/>
</dbReference>
<feature type="transmembrane region" description="Helical" evidence="2">
    <location>
        <begin position="136"/>
        <end position="153"/>
    </location>
</feature>
<evidence type="ECO:0000256" key="2">
    <source>
        <dbReference type="SAM" id="Phobius"/>
    </source>
</evidence>
<dbReference type="RefSeq" id="WP_248948483.1">
    <property type="nucleotide sequence ID" value="NZ_JAKILB010000001.1"/>
</dbReference>
<accession>A0A9X1ZDP5</accession>
<gene>
    <name evidence="5" type="ORF">L2740_02675</name>
</gene>
<dbReference type="InterPro" id="IPR029787">
    <property type="entry name" value="Nucleotide_cyclase"/>
</dbReference>
<keyword evidence="2" id="KW-0812">Transmembrane</keyword>
<evidence type="ECO:0000259" key="4">
    <source>
        <dbReference type="PROSITE" id="PS50887"/>
    </source>
</evidence>
<dbReference type="Gene3D" id="3.30.70.270">
    <property type="match status" value="1"/>
</dbReference>
<dbReference type="Pfam" id="PF00563">
    <property type="entry name" value="EAL"/>
    <property type="match status" value="1"/>
</dbReference>
<sequence length="638" mass="71811">MPTSKLFQLLLLLIFSALTVLSFQQEKQNLDKQNKNLLKSYVAEISKQEQWQGKGAELYALMKPEVDFQFFQYIDATDSNNNYTRGTLQATAPSLLASVFSSNIAETHVLAAGRLQVKLSNQPLLIQASNHFQQQLIIIWGSFLLISLSYAWLTRRQKSNLSYIANKIEDLANLSFDAIKLSRLKSDYRVIATSLEKSQQTLKLKINQLQEDNDKLSKTAFQDPVTGFGTRARFTEKLDEICKPNQDEVGNLFIIKATELGTINQMVGREGGDDYLSRIANELRTAFKDCSQALFYRISTADFAVVLPNINLKQSTQIASQIKTGFNEYQQQVGTASIAHIGLVPYSQDTDAVSLMTLADTAVSIAQTLGPNSYHVQEKLTGDELFGESRWKVAISDLIRRKAVKFYVQPIRPCRNDVESYRELLSRFYNNEGKLFPTTTVIAMAERHGMSEEIDKLIVLNAIQILLQSPSISGLIGINISAASATKKPFVTWLKNMLIQQRHIAARLVFEVNESGMQSNLSATYHFINELHSVGSRVSIERFGLGFTSFKFFKEVRPDFIKLDHSYTQGISSDPQNRFFVKMIIDIARKLAIRVIATGVENQEDKLIMEQMLIDGLQGFYIAKPTALLLDDKAKNSA</sequence>